<evidence type="ECO:0000259" key="7">
    <source>
        <dbReference type="Pfam" id="PF01243"/>
    </source>
</evidence>
<keyword evidence="4" id="KW-0288">FMN</keyword>
<sequence length="219" mass="25860">MPDSSDKQERIEQIRRDFAREELLESVVRDDPIKQFAEWFEQALSSDLLDANAMSLSTATEEGIPSSRIVLLKGIDKQGFRFYTNYESRKGRELQENPHAALCFYWAPLERQVRIEGRVEKLSQEESEVYFHQRPRLSQLGAWASKQSAEVASRSELEKQFRAVKERFEDKEIPLPDFWGGFRLKPQRIEFWQGRTGRLHDRICYEKKGDDWNIFRLSP</sequence>
<comment type="caution">
    <text evidence="9">The sequence shown here is derived from an EMBL/GenBank/DDBJ whole genome shotgun (WGS) entry which is preliminary data.</text>
</comment>
<dbReference type="NCBIfam" id="TIGR00558">
    <property type="entry name" value="pdxH"/>
    <property type="match status" value="1"/>
</dbReference>
<reference evidence="9 10" key="1">
    <citation type="submission" date="2021-03" db="EMBL/GenBank/DDBJ databases">
        <title>Aliifodinibius sp. nov., a new bacterium isolated from saline soil.</title>
        <authorList>
            <person name="Galisteo C."/>
            <person name="De La Haba R."/>
            <person name="Sanchez-Porro C."/>
            <person name="Ventosa A."/>
        </authorList>
    </citation>
    <scope>NUCLEOTIDE SEQUENCE [LARGE SCALE GENOMIC DNA]</scope>
    <source>
        <strain evidence="9 10">1BSP15-2V2</strain>
    </source>
</reference>
<dbReference type="PANTHER" id="PTHR10851:SF0">
    <property type="entry name" value="PYRIDOXINE-5'-PHOSPHATE OXIDASE"/>
    <property type="match status" value="1"/>
</dbReference>
<dbReference type="Proteomes" id="UP001207918">
    <property type="component" value="Unassembled WGS sequence"/>
</dbReference>
<name>A0ABT3PJ59_9BACT</name>
<dbReference type="EC" id="1.4.3.5" evidence="6"/>
<dbReference type="EMBL" id="JAGGJA010000002">
    <property type="protein sequence ID" value="MCW9705980.1"/>
    <property type="molecule type" value="Genomic_DNA"/>
</dbReference>
<dbReference type="Gene3D" id="2.30.110.10">
    <property type="entry name" value="Electron Transport, Fmn-binding Protein, Chain A"/>
    <property type="match status" value="1"/>
</dbReference>
<comment type="similarity">
    <text evidence="2">Belongs to the pyridoxamine 5'-phosphate oxidase family.</text>
</comment>
<evidence type="ECO:0000313" key="9">
    <source>
        <dbReference type="EMBL" id="MCW9705980.1"/>
    </source>
</evidence>
<dbReference type="PROSITE" id="PS01064">
    <property type="entry name" value="PYRIDOX_OXIDASE"/>
    <property type="match status" value="1"/>
</dbReference>
<dbReference type="RefSeq" id="WP_265764677.1">
    <property type="nucleotide sequence ID" value="NZ_JAGGJA010000002.1"/>
</dbReference>
<keyword evidence="10" id="KW-1185">Reference proteome</keyword>
<evidence type="ECO:0000313" key="10">
    <source>
        <dbReference type="Proteomes" id="UP001207918"/>
    </source>
</evidence>
<dbReference type="InterPro" id="IPR011576">
    <property type="entry name" value="Pyridox_Oxase_N"/>
</dbReference>
<evidence type="ECO:0000256" key="3">
    <source>
        <dbReference type="ARBA" id="ARBA00022630"/>
    </source>
</evidence>
<evidence type="ECO:0000256" key="5">
    <source>
        <dbReference type="ARBA" id="ARBA00023002"/>
    </source>
</evidence>
<keyword evidence="3" id="KW-0285">Flavoprotein</keyword>
<dbReference type="SUPFAM" id="SSF50475">
    <property type="entry name" value="FMN-binding split barrel"/>
    <property type="match status" value="1"/>
</dbReference>
<gene>
    <name evidence="9" type="primary">pdxH</name>
    <name evidence="9" type="ORF">J6I44_03915</name>
</gene>
<evidence type="ECO:0000256" key="6">
    <source>
        <dbReference type="NCBIfam" id="TIGR00558"/>
    </source>
</evidence>
<dbReference type="Pfam" id="PF10590">
    <property type="entry name" value="PNP_phzG_C"/>
    <property type="match status" value="1"/>
</dbReference>
<keyword evidence="5 9" id="KW-0560">Oxidoreductase</keyword>
<feature type="domain" description="Pyridoxamine 5'-phosphate oxidase N-terminal" evidence="7">
    <location>
        <begin position="43"/>
        <end position="166"/>
    </location>
</feature>
<dbReference type="PIRSF" id="PIRSF000190">
    <property type="entry name" value="Pyd_amn-ph_oxd"/>
    <property type="match status" value="1"/>
</dbReference>
<dbReference type="InterPro" id="IPR019740">
    <property type="entry name" value="Pyridox_Oxase_CS"/>
</dbReference>
<dbReference type="NCBIfam" id="NF004231">
    <property type="entry name" value="PRK05679.1"/>
    <property type="match status" value="1"/>
</dbReference>
<dbReference type="InterPro" id="IPR019576">
    <property type="entry name" value="Pyridoxamine_oxidase_dimer_C"/>
</dbReference>
<dbReference type="HAMAP" id="MF_01629">
    <property type="entry name" value="PdxH"/>
    <property type="match status" value="1"/>
</dbReference>
<dbReference type="InterPro" id="IPR000659">
    <property type="entry name" value="Pyridox_Oxase"/>
</dbReference>
<evidence type="ECO:0000256" key="2">
    <source>
        <dbReference type="ARBA" id="ARBA00007301"/>
    </source>
</evidence>
<accession>A0ABT3PJ59</accession>
<dbReference type="GO" id="GO:0004733">
    <property type="term" value="F:pyridoxamine phosphate oxidase activity"/>
    <property type="evidence" value="ECO:0007669"/>
    <property type="project" value="UniProtKB-EC"/>
</dbReference>
<evidence type="ECO:0000259" key="8">
    <source>
        <dbReference type="Pfam" id="PF10590"/>
    </source>
</evidence>
<comment type="cofactor">
    <cofactor evidence="1">
        <name>FMN</name>
        <dbReference type="ChEBI" id="CHEBI:58210"/>
    </cofactor>
</comment>
<feature type="domain" description="Pyridoxine 5'-phosphate oxidase dimerisation C-terminal" evidence="8">
    <location>
        <begin position="179"/>
        <end position="219"/>
    </location>
</feature>
<proteinExistence type="inferred from homology"/>
<dbReference type="InterPro" id="IPR012349">
    <property type="entry name" value="Split_barrel_FMN-bd"/>
</dbReference>
<organism evidence="9 10">
    <name type="scientific">Fodinibius salsisoli</name>
    <dbReference type="NCBI Taxonomy" id="2820877"/>
    <lineage>
        <taxon>Bacteria</taxon>
        <taxon>Pseudomonadati</taxon>
        <taxon>Balneolota</taxon>
        <taxon>Balneolia</taxon>
        <taxon>Balneolales</taxon>
        <taxon>Balneolaceae</taxon>
        <taxon>Fodinibius</taxon>
    </lineage>
</organism>
<evidence type="ECO:0000256" key="4">
    <source>
        <dbReference type="ARBA" id="ARBA00022643"/>
    </source>
</evidence>
<dbReference type="Pfam" id="PF01243">
    <property type="entry name" value="PNPOx_N"/>
    <property type="match status" value="1"/>
</dbReference>
<dbReference type="PANTHER" id="PTHR10851">
    <property type="entry name" value="PYRIDOXINE-5-PHOSPHATE OXIDASE"/>
    <property type="match status" value="1"/>
</dbReference>
<protein>
    <recommendedName>
        <fullName evidence="6">Pyridoxamine 5'-phosphate oxidase</fullName>
        <ecNumber evidence="6">1.4.3.5</ecNumber>
    </recommendedName>
</protein>
<evidence type="ECO:0000256" key="1">
    <source>
        <dbReference type="ARBA" id="ARBA00001917"/>
    </source>
</evidence>